<organism evidence="9 10">
    <name type="scientific">Acrobeloides nanus</name>
    <dbReference type="NCBI Taxonomy" id="290746"/>
    <lineage>
        <taxon>Eukaryota</taxon>
        <taxon>Metazoa</taxon>
        <taxon>Ecdysozoa</taxon>
        <taxon>Nematoda</taxon>
        <taxon>Chromadorea</taxon>
        <taxon>Rhabditida</taxon>
        <taxon>Tylenchina</taxon>
        <taxon>Cephalobomorpha</taxon>
        <taxon>Cephaloboidea</taxon>
        <taxon>Cephalobidae</taxon>
        <taxon>Acrobeloides</taxon>
    </lineage>
</organism>
<dbReference type="PANTHER" id="PTHR13148:SF0">
    <property type="entry name" value="POST-GPI ATTACHMENT TO PROTEINS FACTOR 3"/>
    <property type="match status" value="1"/>
</dbReference>
<comment type="similarity">
    <text evidence="2 8">Belongs to the PGAP3 family.</text>
</comment>
<keyword evidence="8" id="KW-0333">Golgi apparatus</keyword>
<accession>A0A914CHT5</accession>
<keyword evidence="7 8" id="KW-0472">Membrane</keyword>
<dbReference type="PANTHER" id="PTHR13148">
    <property type="entry name" value="PER1-RELATED"/>
    <property type="match status" value="1"/>
</dbReference>
<evidence type="ECO:0000313" key="10">
    <source>
        <dbReference type="WBParaSite" id="ACRNAN_scaffold10997.g22478.t1"/>
    </source>
</evidence>
<protein>
    <recommendedName>
        <fullName evidence="8">Post-GPI attachment to proteins factor 3</fullName>
    </recommendedName>
</protein>
<evidence type="ECO:0000256" key="3">
    <source>
        <dbReference type="ARBA" id="ARBA00022502"/>
    </source>
</evidence>
<evidence type="ECO:0000256" key="5">
    <source>
        <dbReference type="ARBA" id="ARBA00022729"/>
    </source>
</evidence>
<evidence type="ECO:0000256" key="1">
    <source>
        <dbReference type="ARBA" id="ARBA00004127"/>
    </source>
</evidence>
<evidence type="ECO:0000256" key="8">
    <source>
        <dbReference type="RuleBase" id="RU365066"/>
    </source>
</evidence>
<name>A0A914CHT5_9BILA</name>
<evidence type="ECO:0000313" key="9">
    <source>
        <dbReference type="Proteomes" id="UP000887540"/>
    </source>
</evidence>
<evidence type="ECO:0000256" key="2">
    <source>
        <dbReference type="ARBA" id="ARBA00006387"/>
    </source>
</evidence>
<evidence type="ECO:0000256" key="7">
    <source>
        <dbReference type="ARBA" id="ARBA00023136"/>
    </source>
</evidence>
<keyword evidence="5" id="KW-0732">Signal</keyword>
<dbReference type="WBParaSite" id="ACRNAN_scaffold10997.g22478.t1">
    <property type="protein sequence ID" value="ACRNAN_scaffold10997.g22478.t1"/>
    <property type="gene ID" value="ACRNAN_scaffold10997.g22478"/>
</dbReference>
<evidence type="ECO:0000256" key="4">
    <source>
        <dbReference type="ARBA" id="ARBA00022692"/>
    </source>
</evidence>
<evidence type="ECO:0000256" key="6">
    <source>
        <dbReference type="ARBA" id="ARBA00022989"/>
    </source>
</evidence>
<dbReference type="GO" id="GO:0016788">
    <property type="term" value="F:hydrolase activity, acting on ester bonds"/>
    <property type="evidence" value="ECO:0007669"/>
    <property type="project" value="TreeGrafter"/>
</dbReference>
<keyword evidence="9" id="KW-1185">Reference proteome</keyword>
<dbReference type="AlphaFoldDB" id="A0A914CHT5"/>
<dbReference type="GO" id="GO:0006506">
    <property type="term" value="P:GPI anchor biosynthetic process"/>
    <property type="evidence" value="ECO:0007669"/>
    <property type="project" value="UniProtKB-KW"/>
</dbReference>
<feature type="transmembrane region" description="Helical" evidence="8">
    <location>
        <begin position="106"/>
        <end position="128"/>
    </location>
</feature>
<keyword evidence="3 8" id="KW-0337">GPI-anchor biosynthesis</keyword>
<dbReference type="InterPro" id="IPR007217">
    <property type="entry name" value="Per1-like"/>
</dbReference>
<feature type="transmembrane region" description="Helical" evidence="8">
    <location>
        <begin position="140"/>
        <end position="159"/>
    </location>
</feature>
<feature type="transmembrane region" description="Helical" evidence="8">
    <location>
        <begin position="49"/>
        <end position="68"/>
    </location>
</feature>
<dbReference type="GO" id="GO:0000139">
    <property type="term" value="C:Golgi membrane"/>
    <property type="evidence" value="ECO:0007669"/>
    <property type="project" value="UniProtKB-SubCell"/>
</dbReference>
<feature type="transmembrane region" description="Helical" evidence="8">
    <location>
        <begin position="20"/>
        <end position="37"/>
    </location>
</feature>
<comment type="subcellular location">
    <subcellularLocation>
        <location evidence="1">Endomembrane system</location>
        <topology evidence="1">Multi-pass membrane protein</topology>
    </subcellularLocation>
    <subcellularLocation>
        <location evidence="8">Golgi apparatus membrane</location>
        <topology evidence="8">Multi-pass membrane protein</topology>
    </subcellularLocation>
</comment>
<comment type="function">
    <text evidence="8">Involved in the lipid remodeling steps of GPI-anchor maturation.</text>
</comment>
<comment type="caution">
    <text evidence="8">Lacks conserved residue(s) required for the propagation of feature annotation.</text>
</comment>
<dbReference type="Pfam" id="PF04080">
    <property type="entry name" value="Per1"/>
    <property type="match status" value="1"/>
</dbReference>
<feature type="transmembrane region" description="Helical" evidence="8">
    <location>
        <begin position="80"/>
        <end position="100"/>
    </location>
</feature>
<keyword evidence="4 8" id="KW-0812">Transmembrane</keyword>
<keyword evidence="6 8" id="KW-1133">Transmembrane helix</keyword>
<dbReference type="Proteomes" id="UP000887540">
    <property type="component" value="Unplaced"/>
</dbReference>
<sequence>MHYHIKAKVPHSYRLKNIWIYYAYIGIIVWICSTMFHSRDFWLTELLDYFSACGIIVYAMFASISFAVPWFQMSKNGRVVWKIIGSGFLIFYLYHIYSLWIKFDYAYNMLCCIVCSLTTSFLYLVWAGYEVYKGQKRKSLAYLVATIVVGLGSVLFEVFDFPPFFWIIDAHSLFHLATVPTPFLLAKFVETEASYEMRRRKYDGGIFDKNV</sequence>
<proteinExistence type="inferred from homology"/>
<dbReference type="GO" id="GO:0005789">
    <property type="term" value="C:endoplasmic reticulum membrane"/>
    <property type="evidence" value="ECO:0007669"/>
    <property type="project" value="TreeGrafter"/>
</dbReference>
<reference evidence="10" key="1">
    <citation type="submission" date="2022-11" db="UniProtKB">
        <authorList>
            <consortium name="WormBaseParasite"/>
        </authorList>
    </citation>
    <scope>IDENTIFICATION</scope>
</reference>